<dbReference type="Proteomes" id="UP000632858">
    <property type="component" value="Unassembled WGS sequence"/>
</dbReference>
<dbReference type="EMBL" id="BMFO01000002">
    <property type="protein sequence ID" value="GGF93611.1"/>
    <property type="molecule type" value="Genomic_DNA"/>
</dbReference>
<gene>
    <name evidence="2" type="ORF">GCM10010960_14270</name>
</gene>
<organism evidence="2 3">
    <name type="scientific">Arenimonas maotaiensis</name>
    <dbReference type="NCBI Taxonomy" id="1446479"/>
    <lineage>
        <taxon>Bacteria</taxon>
        <taxon>Pseudomonadati</taxon>
        <taxon>Pseudomonadota</taxon>
        <taxon>Gammaproteobacteria</taxon>
        <taxon>Lysobacterales</taxon>
        <taxon>Lysobacteraceae</taxon>
        <taxon>Arenimonas</taxon>
    </lineage>
</organism>
<comment type="caution">
    <text evidence="2">The sequence shown here is derived from an EMBL/GenBank/DDBJ whole genome shotgun (WGS) entry which is preliminary data.</text>
</comment>
<evidence type="ECO:0000256" key="1">
    <source>
        <dbReference type="SAM" id="Phobius"/>
    </source>
</evidence>
<feature type="transmembrane region" description="Helical" evidence="1">
    <location>
        <begin position="22"/>
        <end position="55"/>
    </location>
</feature>
<name>A0A917FNU7_9GAMM</name>
<sequence length="297" mass="33207">MSGGNERLWPANWRSPLLWGEAGWGVACAFLVYAGLRTGLAGFGYAGAAVALTAWIRARHHYRQIADIPTVRLASAPQGRVELQGSGAPMPEYPVHSPLTGLPCLWFDYTVERGEGRQRRVVRADTSTLPFALRDGDRQAMVLPEGAQVISRHRQRWRSGDELYTESVLLAGEPLYVLGEYAHDWTESDGHRLERQAGALLQEWKQDQAALTQRFDGNGDGVIDTHEWEAARRQAEREVLTGGHRPQRAEQQIRRPKSGGAFIISNYSAAQLAARFRRWSWLHLGVFFAALAVAGWR</sequence>
<dbReference type="RefSeq" id="WP_188449301.1">
    <property type="nucleotide sequence ID" value="NZ_BMFO01000002.1"/>
</dbReference>
<reference evidence="2" key="1">
    <citation type="journal article" date="2014" name="Int. J. Syst. Evol. Microbiol.">
        <title>Complete genome sequence of Corynebacterium casei LMG S-19264T (=DSM 44701T), isolated from a smear-ripened cheese.</title>
        <authorList>
            <consortium name="US DOE Joint Genome Institute (JGI-PGF)"/>
            <person name="Walter F."/>
            <person name="Albersmeier A."/>
            <person name="Kalinowski J."/>
            <person name="Ruckert C."/>
        </authorList>
    </citation>
    <scope>NUCLEOTIDE SEQUENCE</scope>
    <source>
        <strain evidence="2">CGMCC 1.12726</strain>
    </source>
</reference>
<reference evidence="2" key="2">
    <citation type="submission" date="2020-09" db="EMBL/GenBank/DDBJ databases">
        <authorList>
            <person name="Sun Q."/>
            <person name="Zhou Y."/>
        </authorList>
    </citation>
    <scope>NUCLEOTIDE SEQUENCE</scope>
    <source>
        <strain evidence="2">CGMCC 1.12726</strain>
    </source>
</reference>
<keyword evidence="1" id="KW-0812">Transmembrane</keyword>
<proteinExistence type="predicted"/>
<keyword evidence="3" id="KW-1185">Reference proteome</keyword>
<protein>
    <recommendedName>
        <fullName evidence="4">EF-hand domain-containing protein</fullName>
    </recommendedName>
</protein>
<feature type="transmembrane region" description="Helical" evidence="1">
    <location>
        <begin position="279"/>
        <end position="296"/>
    </location>
</feature>
<evidence type="ECO:0000313" key="2">
    <source>
        <dbReference type="EMBL" id="GGF93611.1"/>
    </source>
</evidence>
<evidence type="ECO:0000313" key="3">
    <source>
        <dbReference type="Proteomes" id="UP000632858"/>
    </source>
</evidence>
<evidence type="ECO:0008006" key="4">
    <source>
        <dbReference type="Google" id="ProtNLM"/>
    </source>
</evidence>
<dbReference type="PROSITE" id="PS00018">
    <property type="entry name" value="EF_HAND_1"/>
    <property type="match status" value="1"/>
</dbReference>
<accession>A0A917FNU7</accession>
<keyword evidence="1" id="KW-0472">Membrane</keyword>
<dbReference type="AlphaFoldDB" id="A0A917FNU7"/>
<keyword evidence="1" id="KW-1133">Transmembrane helix</keyword>
<dbReference type="InterPro" id="IPR018247">
    <property type="entry name" value="EF_Hand_1_Ca_BS"/>
</dbReference>